<evidence type="ECO:0000313" key="2">
    <source>
        <dbReference type="Proteomes" id="UP000053890"/>
    </source>
</evidence>
<sequence>MQRTAVSLLARSARPAVRPVALARPVARLASTSAAHDPHAGPAEHYPPEGFNAPFWRRLSLAALAVAIYLRAAPDDLADQVEHLAEQKLPWMTRYIEHNLSPDADKFKQRNDRHLELAKQAADDKLLFQEAERPRVRRMRYLGTFDQASPNGIEVGSQADLSGLVIKAEKDDFAA</sequence>
<name>A0A194SAM7_RHOGW</name>
<dbReference type="PANTHER" id="PTHR42100:SF1">
    <property type="entry name" value="OXIDOREDUCTASE 178 KDA SUBUNIT, PUTATIVE (AFU_ORTHOLOGUE AFUA_8G04320)-RELATED"/>
    <property type="match status" value="1"/>
</dbReference>
<dbReference type="OMA" id="MHTEGQE"/>
<evidence type="ECO:0000313" key="1">
    <source>
        <dbReference type="EMBL" id="KPV77644.1"/>
    </source>
</evidence>
<proteinExistence type="predicted"/>
<dbReference type="OrthoDB" id="2120038at2759"/>
<dbReference type="Proteomes" id="UP000053890">
    <property type="component" value="Unassembled WGS sequence"/>
</dbReference>
<dbReference type="EMBL" id="KQ474074">
    <property type="protein sequence ID" value="KPV77644.1"/>
    <property type="molecule type" value="Genomic_DNA"/>
</dbReference>
<accession>A0A194SAM7</accession>
<protein>
    <submittedName>
        <fullName evidence="1">Uncharacterized protein</fullName>
    </submittedName>
</protein>
<keyword evidence="2" id="KW-1185">Reference proteome</keyword>
<gene>
    <name evidence="1" type="ORF">RHOBADRAFT_51471</name>
</gene>
<dbReference type="InterPro" id="IPR034444">
    <property type="entry name" value="Nuo17.8"/>
</dbReference>
<reference evidence="1 2" key="1">
    <citation type="journal article" date="2015" name="Front. Microbiol.">
        <title>Genome sequence of the plant growth promoting endophytic yeast Rhodotorula graminis WP1.</title>
        <authorList>
            <person name="Firrincieli A."/>
            <person name="Otillar R."/>
            <person name="Salamov A."/>
            <person name="Schmutz J."/>
            <person name="Khan Z."/>
            <person name="Redman R.S."/>
            <person name="Fleck N.D."/>
            <person name="Lindquist E."/>
            <person name="Grigoriev I.V."/>
            <person name="Doty S.L."/>
        </authorList>
    </citation>
    <scope>NUCLEOTIDE SEQUENCE [LARGE SCALE GENOMIC DNA]</scope>
    <source>
        <strain evidence="1 2">WP1</strain>
    </source>
</reference>
<dbReference type="PANTHER" id="PTHR42100">
    <property type="entry name" value="OXIDOREDUCTASE 178 KDA SUBUNIT, PUTATIVE (AFU_ORTHOLOGUE AFUA_8G04320)-RELATED"/>
    <property type="match status" value="1"/>
</dbReference>
<organism evidence="1 2">
    <name type="scientific">Rhodotorula graminis (strain WP1)</name>
    <dbReference type="NCBI Taxonomy" id="578459"/>
    <lineage>
        <taxon>Eukaryota</taxon>
        <taxon>Fungi</taxon>
        <taxon>Dikarya</taxon>
        <taxon>Basidiomycota</taxon>
        <taxon>Pucciniomycotina</taxon>
        <taxon>Microbotryomycetes</taxon>
        <taxon>Sporidiobolales</taxon>
        <taxon>Sporidiobolaceae</taxon>
        <taxon>Rhodotorula</taxon>
    </lineage>
</organism>
<dbReference type="AlphaFoldDB" id="A0A194SAM7"/>
<dbReference type="GeneID" id="28976305"/>
<dbReference type="STRING" id="578459.A0A194SAM7"/>
<dbReference type="GO" id="GO:0005739">
    <property type="term" value="C:mitochondrion"/>
    <property type="evidence" value="ECO:0007669"/>
    <property type="project" value="InterPro"/>
</dbReference>
<dbReference type="RefSeq" id="XP_018273693.1">
    <property type="nucleotide sequence ID" value="XM_018415857.1"/>
</dbReference>